<dbReference type="EMBL" id="UYYG01000006">
    <property type="protein sequence ID" value="VDN50717.1"/>
    <property type="molecule type" value="Genomic_DNA"/>
</dbReference>
<reference evidence="4" key="1">
    <citation type="submission" date="2017-02" db="UniProtKB">
        <authorList>
            <consortium name="WormBaseParasite"/>
        </authorList>
    </citation>
    <scope>IDENTIFICATION</scope>
</reference>
<dbReference type="WBParaSite" id="DME_0000564501-mRNA-1">
    <property type="protein sequence ID" value="DME_0000564501-mRNA-1"/>
    <property type="gene ID" value="DME_0000564501"/>
</dbReference>
<dbReference type="CDD" id="cd01040">
    <property type="entry name" value="Mb-like"/>
    <property type="match status" value="1"/>
</dbReference>
<dbReference type="STRING" id="318479.A0A0N4UE59"/>
<dbReference type="Proteomes" id="UP000038040">
    <property type="component" value="Unplaced"/>
</dbReference>
<dbReference type="SUPFAM" id="SSF46458">
    <property type="entry name" value="Globin-like"/>
    <property type="match status" value="1"/>
</dbReference>
<dbReference type="Gene3D" id="1.10.490.10">
    <property type="entry name" value="Globins"/>
    <property type="match status" value="1"/>
</dbReference>
<gene>
    <name evidence="1" type="ORF">DME_LOCUS690</name>
</gene>
<dbReference type="InterPro" id="IPR009050">
    <property type="entry name" value="Globin-like_sf"/>
</dbReference>
<keyword evidence="3" id="KW-1185">Reference proteome</keyword>
<evidence type="ECO:0000313" key="4">
    <source>
        <dbReference type="WBParaSite" id="DME_0000564501-mRNA-1"/>
    </source>
</evidence>
<proteinExistence type="predicted"/>
<reference evidence="1 3" key="2">
    <citation type="submission" date="2018-11" db="EMBL/GenBank/DDBJ databases">
        <authorList>
            <consortium name="Pathogen Informatics"/>
        </authorList>
    </citation>
    <scope>NUCLEOTIDE SEQUENCE [LARGE SCALE GENOMIC DNA]</scope>
</reference>
<evidence type="ECO:0000313" key="1">
    <source>
        <dbReference type="EMBL" id="VDN50717.1"/>
    </source>
</evidence>
<dbReference type="Proteomes" id="UP000274756">
    <property type="component" value="Unassembled WGS sequence"/>
</dbReference>
<name>A0A0N4UE59_DRAME</name>
<dbReference type="GO" id="GO:0020037">
    <property type="term" value="F:heme binding"/>
    <property type="evidence" value="ECO:0007669"/>
    <property type="project" value="InterPro"/>
</dbReference>
<sequence>MGHKFSTHPSSEETECDSLAKCSKLTASQRDIVIEGFENASEDITQRIVMRMLQQREDFRTFMDDLSPDLRKILIMQLKQYLHSVIDNIDDAEKKQYFQIKLLSSKFGMEHVILKRFGFKTDFFALMANSIATECAFLSDTTTSATTTFKAWINLVGFMFSAVRDGFYKELRFQRHLPHQPLTSSKSLSDLNMNANQFPAEIGPTDCKNCKNDKEERSIKDNTQRDDTLPVEISGTKETTRSNELIIDECERPTRALQRKDAFYVAQSPQIYKKRSRSAYQNINLQNAQSSAEGDRLEMTKIKFEMLNEQHKKVSI</sequence>
<dbReference type="AlphaFoldDB" id="A0A0N4UE59"/>
<dbReference type="OrthoDB" id="5854162at2759"/>
<evidence type="ECO:0000313" key="2">
    <source>
        <dbReference type="Proteomes" id="UP000038040"/>
    </source>
</evidence>
<accession>A0A0N4UE59</accession>
<dbReference type="InterPro" id="IPR044399">
    <property type="entry name" value="Mb-like_M"/>
</dbReference>
<evidence type="ECO:0000313" key="3">
    <source>
        <dbReference type="Proteomes" id="UP000274756"/>
    </source>
</evidence>
<protein>
    <submittedName>
        <fullName evidence="4">GLOBIN domain-containing protein</fullName>
    </submittedName>
</protein>
<dbReference type="InterPro" id="IPR012292">
    <property type="entry name" value="Globin/Proto"/>
</dbReference>
<dbReference type="GO" id="GO:0019825">
    <property type="term" value="F:oxygen binding"/>
    <property type="evidence" value="ECO:0007669"/>
    <property type="project" value="InterPro"/>
</dbReference>
<organism evidence="2 4">
    <name type="scientific">Dracunculus medinensis</name>
    <name type="common">Guinea worm</name>
    <dbReference type="NCBI Taxonomy" id="318479"/>
    <lineage>
        <taxon>Eukaryota</taxon>
        <taxon>Metazoa</taxon>
        <taxon>Ecdysozoa</taxon>
        <taxon>Nematoda</taxon>
        <taxon>Chromadorea</taxon>
        <taxon>Rhabditida</taxon>
        <taxon>Spirurina</taxon>
        <taxon>Dracunculoidea</taxon>
        <taxon>Dracunculidae</taxon>
        <taxon>Dracunculus</taxon>
    </lineage>
</organism>